<dbReference type="NCBIfam" id="NF003814">
    <property type="entry name" value="PRK05406.1-3"/>
    <property type="match status" value="1"/>
</dbReference>
<dbReference type="EC" id="3.5.2.9" evidence="1"/>
<dbReference type="NCBIfam" id="NF003816">
    <property type="entry name" value="PRK05406.1-5"/>
    <property type="match status" value="1"/>
</dbReference>
<comment type="function">
    <text evidence="1">Catalyzes the cleavage of 5-oxoproline to form L-glutamate coupled to the hydrolysis of ATP to ADP and inorganic phosphate.</text>
</comment>
<gene>
    <name evidence="2" type="primary">ycsF</name>
    <name evidence="1" type="synonym">pxpA</name>
    <name evidence="2" type="ORF">GCM10011398_09250</name>
</gene>
<proteinExistence type="inferred from homology"/>
<dbReference type="RefSeq" id="WP_188454171.1">
    <property type="nucleotide sequence ID" value="NZ_BMFR01000002.1"/>
</dbReference>
<keyword evidence="1" id="KW-0067">ATP-binding</keyword>
<dbReference type="PANTHER" id="PTHR30292:SF0">
    <property type="entry name" value="5-OXOPROLINASE SUBUNIT A"/>
    <property type="match status" value="1"/>
</dbReference>
<evidence type="ECO:0000313" key="3">
    <source>
        <dbReference type="Proteomes" id="UP000622860"/>
    </source>
</evidence>
<comment type="catalytic activity">
    <reaction evidence="1">
        <text>5-oxo-L-proline + ATP + 2 H2O = L-glutamate + ADP + phosphate + H(+)</text>
        <dbReference type="Rhea" id="RHEA:10348"/>
        <dbReference type="ChEBI" id="CHEBI:15377"/>
        <dbReference type="ChEBI" id="CHEBI:15378"/>
        <dbReference type="ChEBI" id="CHEBI:29985"/>
        <dbReference type="ChEBI" id="CHEBI:30616"/>
        <dbReference type="ChEBI" id="CHEBI:43474"/>
        <dbReference type="ChEBI" id="CHEBI:58402"/>
        <dbReference type="ChEBI" id="CHEBI:456216"/>
        <dbReference type="EC" id="3.5.2.9"/>
    </reaction>
</comment>
<keyword evidence="1" id="KW-0547">Nucleotide-binding</keyword>
<dbReference type="EMBL" id="BMFR01000002">
    <property type="protein sequence ID" value="GGG67631.1"/>
    <property type="molecule type" value="Genomic_DNA"/>
</dbReference>
<accession>A0A917H4S7</accession>
<evidence type="ECO:0000313" key="2">
    <source>
        <dbReference type="EMBL" id="GGG67631.1"/>
    </source>
</evidence>
<dbReference type="InterPro" id="IPR005501">
    <property type="entry name" value="LamB/YcsF/PxpA-like"/>
</dbReference>
<name>A0A917H4S7_9BACI</name>
<organism evidence="2 3">
    <name type="scientific">Virgibacillus oceani</name>
    <dbReference type="NCBI Taxonomy" id="1479511"/>
    <lineage>
        <taxon>Bacteria</taxon>
        <taxon>Bacillati</taxon>
        <taxon>Bacillota</taxon>
        <taxon>Bacilli</taxon>
        <taxon>Bacillales</taxon>
        <taxon>Bacillaceae</taxon>
        <taxon>Virgibacillus</taxon>
    </lineage>
</organism>
<evidence type="ECO:0000256" key="1">
    <source>
        <dbReference type="HAMAP-Rule" id="MF_00691"/>
    </source>
</evidence>
<reference evidence="2" key="1">
    <citation type="journal article" date="2014" name="Int. J. Syst. Evol. Microbiol.">
        <title>Complete genome sequence of Corynebacterium casei LMG S-19264T (=DSM 44701T), isolated from a smear-ripened cheese.</title>
        <authorList>
            <consortium name="US DOE Joint Genome Institute (JGI-PGF)"/>
            <person name="Walter F."/>
            <person name="Albersmeier A."/>
            <person name="Kalinowski J."/>
            <person name="Ruckert C."/>
        </authorList>
    </citation>
    <scope>NUCLEOTIDE SEQUENCE</scope>
    <source>
        <strain evidence="2">CGMCC 1.12754</strain>
    </source>
</reference>
<dbReference type="PANTHER" id="PTHR30292">
    <property type="entry name" value="UNCHARACTERIZED PROTEIN YBGL-RELATED"/>
    <property type="match status" value="1"/>
</dbReference>
<keyword evidence="3" id="KW-1185">Reference proteome</keyword>
<dbReference type="AlphaFoldDB" id="A0A917H4S7"/>
<comment type="subunit">
    <text evidence="1">Forms a complex composed of PxpA, PxpB and PxpC.</text>
</comment>
<dbReference type="GO" id="GO:0017168">
    <property type="term" value="F:5-oxoprolinase (ATP-hydrolyzing) activity"/>
    <property type="evidence" value="ECO:0007669"/>
    <property type="project" value="UniProtKB-UniRule"/>
</dbReference>
<dbReference type="Gene3D" id="3.20.20.370">
    <property type="entry name" value="Glycoside hydrolase/deacetylase"/>
    <property type="match status" value="1"/>
</dbReference>
<comment type="similarity">
    <text evidence="1">Belongs to the LamB/PxpA family.</text>
</comment>
<comment type="caution">
    <text evidence="2">The sequence shown here is derived from an EMBL/GenBank/DDBJ whole genome shotgun (WGS) entry which is preliminary data.</text>
</comment>
<reference evidence="2" key="2">
    <citation type="submission" date="2020-09" db="EMBL/GenBank/DDBJ databases">
        <authorList>
            <person name="Sun Q."/>
            <person name="Zhou Y."/>
        </authorList>
    </citation>
    <scope>NUCLEOTIDE SEQUENCE</scope>
    <source>
        <strain evidence="2">CGMCC 1.12754</strain>
    </source>
</reference>
<dbReference type="SUPFAM" id="SSF88713">
    <property type="entry name" value="Glycoside hydrolase/deacetylase"/>
    <property type="match status" value="1"/>
</dbReference>
<dbReference type="HAMAP" id="MF_00691">
    <property type="entry name" value="PxpA"/>
    <property type="match status" value="1"/>
</dbReference>
<dbReference type="GO" id="GO:0005975">
    <property type="term" value="P:carbohydrate metabolic process"/>
    <property type="evidence" value="ECO:0007669"/>
    <property type="project" value="InterPro"/>
</dbReference>
<keyword evidence="1" id="KW-0378">Hydrolase</keyword>
<dbReference type="Pfam" id="PF03746">
    <property type="entry name" value="LamB_YcsF"/>
    <property type="match status" value="1"/>
</dbReference>
<dbReference type="Proteomes" id="UP000622860">
    <property type="component" value="Unassembled WGS sequence"/>
</dbReference>
<protein>
    <recommendedName>
        <fullName evidence="1">5-oxoprolinase subunit A</fullName>
        <shortName evidence="1">5-OPase subunit A</shortName>
        <ecNumber evidence="1">3.5.2.9</ecNumber>
    </recommendedName>
    <alternativeName>
        <fullName evidence="1">5-oxoprolinase (ATP-hydrolyzing) subunit A</fullName>
    </alternativeName>
</protein>
<sequence length="254" mass="27750">MINKQIDLNSDMGESFGRFKIGSDEKLLPYVTSVNIACGFHAGDPNVMNQTVRLAKSHHVSIGAHPGFADIAGFGRRLITYTPEEIYRFIIYQIGALDAFCRIHHVTMRHVKPHGALYNAAAVDRDAALAIAKAVRDVNDQLILFGLAGSELVTAGREIGIKTVSEVFADRTYQADGSLTPREHKNALIENTSTAVAQVLQMVRNGEVETVDGTIIKMEADTICVHGDGEYAVEFARELRMLLEREGVTVGPIA</sequence>
<dbReference type="InterPro" id="IPR011330">
    <property type="entry name" value="Glyco_hydro/deAcase_b/a-brl"/>
</dbReference>
<dbReference type="GO" id="GO:0005524">
    <property type="term" value="F:ATP binding"/>
    <property type="evidence" value="ECO:0007669"/>
    <property type="project" value="UniProtKB-UniRule"/>
</dbReference>
<dbReference type="CDD" id="cd10787">
    <property type="entry name" value="LamB_YcsF_like"/>
    <property type="match status" value="1"/>
</dbReference>